<reference evidence="1" key="1">
    <citation type="submission" date="2018-06" db="EMBL/GenBank/DDBJ databases">
        <authorList>
            <person name="Zhirakovskaya E."/>
        </authorList>
    </citation>
    <scope>NUCLEOTIDE SEQUENCE</scope>
</reference>
<evidence type="ECO:0000313" key="1">
    <source>
        <dbReference type="EMBL" id="VAW32229.1"/>
    </source>
</evidence>
<dbReference type="EMBL" id="UOEU01000336">
    <property type="protein sequence ID" value="VAW32229.1"/>
    <property type="molecule type" value="Genomic_DNA"/>
</dbReference>
<accession>A0A3B0V5T5</accession>
<sequence length="529" mass="62152">MWSIGVRFDQEFLEELERSVIQIHSQEAWNEGWISVKGIIRYDGERMEQKALSRLRQLSKRLEPVNLLERARTYALTDGRLNFHLEEDFDEESASDQWKRVRDTTRQIGVAVAQDEAVFRELLPELVSNYHDRLSVFGEGLADGCEDRKSMWQTLYEQIEKTPPEKLRIAVMLGFLSSCAINDPDLYHSILNSLIKDELLGQWFPYFQMTSNIDKQGVERLHKALDEGNVYIYSFERLAWGRRHESIDDDDLAALMQKLLAKEGGVRVIIKILNMRFHKEKGETTTDSQNLFEVSRNVLLQYAYEEKSNRNDHADYELAQIAAVSLYGQEGIQSANELYQYLAKGFQEHQIYSFSYPRLLERLAQVQPYIFLDAFIGGDEYIFRRRTFGDFEREGSPVNQIPKKIIIDWCERKPTVRYPLIVSSMQMYAKAKDSEELQWQPILFTIFKKSPNLQTVLSQLEKEIYPMGWTGSRADIMAKRFALFTDLQEHPNSEVRDWAVVQHQKLELAVKVEREHELKENRERFERFE</sequence>
<proteinExistence type="predicted"/>
<protein>
    <submittedName>
        <fullName evidence="1">Uncharacterized protein</fullName>
    </submittedName>
</protein>
<dbReference type="AlphaFoldDB" id="A0A3B0V5T5"/>
<name>A0A3B0V5T5_9ZZZZ</name>
<organism evidence="1">
    <name type="scientific">hydrothermal vent metagenome</name>
    <dbReference type="NCBI Taxonomy" id="652676"/>
    <lineage>
        <taxon>unclassified sequences</taxon>
        <taxon>metagenomes</taxon>
        <taxon>ecological metagenomes</taxon>
    </lineage>
</organism>
<gene>
    <name evidence="1" type="ORF">MNBD_CHLOROFLEXI01-4243</name>
</gene>